<evidence type="ECO:0000259" key="1">
    <source>
        <dbReference type="Pfam" id="PF08277"/>
    </source>
</evidence>
<proteinExistence type="predicted"/>
<dbReference type="WBParaSite" id="Csp11.Scaffold629.g11659.t1">
    <property type="protein sequence ID" value="Csp11.Scaffold629.g11659.t1"/>
    <property type="gene ID" value="Csp11.Scaffold629.g11659"/>
</dbReference>
<keyword evidence="2" id="KW-1185">Reference proteome</keyword>
<name>A0A1I7TTL8_9PELO</name>
<dbReference type="Pfam" id="PF08277">
    <property type="entry name" value="PAN_3"/>
    <property type="match status" value="1"/>
</dbReference>
<feature type="domain" description="PAN-3" evidence="1">
    <location>
        <begin position="12"/>
        <end position="61"/>
    </location>
</feature>
<dbReference type="Proteomes" id="UP000095282">
    <property type="component" value="Unplaced"/>
</dbReference>
<evidence type="ECO:0000313" key="2">
    <source>
        <dbReference type="Proteomes" id="UP000095282"/>
    </source>
</evidence>
<sequence length="291" mass="33087">MGEMEEPNYPVEEVSGSWQMCLSLCYDQDNCLIVAETDYGCFLYGYSNFTSLLIHDKSTGRYKIGLKRTLTTCPVSIFTQEVITVSDCTSSSSIIHLQETYSSRLVAYNYTITLSSPNQWIFDFNYYIQCPNDSFVSIRGPNRVCISVRTFKSPNFCQNRTAGAELCQENSGIGLTGPYSFSEADVIGNYLNLKVMEEPTDFDYDHRNFWTDGTRATFNVTDETLNGTTGYNWYQSVGLSPLLMCSFIFNRNLYPFGVHAYCRHCYDTKSKKSPTNCYRGAVCRTKPILNN</sequence>
<protein>
    <submittedName>
        <fullName evidence="3">CW domain-containing protein</fullName>
    </submittedName>
</protein>
<dbReference type="InterPro" id="IPR006583">
    <property type="entry name" value="PAN-3_domain"/>
</dbReference>
<dbReference type="AlphaFoldDB" id="A0A1I7TTL8"/>
<accession>A0A1I7TTL8</accession>
<dbReference type="PANTHER" id="PTHR47629:SF8">
    <property type="entry name" value="PAN-3 DOMAIN-CONTAINING PROTEIN"/>
    <property type="match status" value="1"/>
</dbReference>
<dbReference type="PANTHER" id="PTHR47629">
    <property type="entry name" value="C-TYPE LECTIN-RELATED"/>
    <property type="match status" value="1"/>
</dbReference>
<reference evidence="3" key="1">
    <citation type="submission" date="2016-11" db="UniProtKB">
        <authorList>
            <consortium name="WormBaseParasite"/>
        </authorList>
    </citation>
    <scope>IDENTIFICATION</scope>
</reference>
<dbReference type="eggNOG" id="ENOG502TI49">
    <property type="taxonomic scope" value="Eukaryota"/>
</dbReference>
<evidence type="ECO:0000313" key="3">
    <source>
        <dbReference type="WBParaSite" id="Csp11.Scaffold629.g11659.t1"/>
    </source>
</evidence>
<organism evidence="2 3">
    <name type="scientific">Caenorhabditis tropicalis</name>
    <dbReference type="NCBI Taxonomy" id="1561998"/>
    <lineage>
        <taxon>Eukaryota</taxon>
        <taxon>Metazoa</taxon>
        <taxon>Ecdysozoa</taxon>
        <taxon>Nematoda</taxon>
        <taxon>Chromadorea</taxon>
        <taxon>Rhabditida</taxon>
        <taxon>Rhabditina</taxon>
        <taxon>Rhabditomorpha</taxon>
        <taxon>Rhabditoidea</taxon>
        <taxon>Rhabditidae</taxon>
        <taxon>Peloderinae</taxon>
        <taxon>Caenorhabditis</taxon>
    </lineage>
</organism>